<organism evidence="8">
    <name type="scientific">viral metagenome</name>
    <dbReference type="NCBI Taxonomy" id="1070528"/>
    <lineage>
        <taxon>unclassified sequences</taxon>
        <taxon>metagenomes</taxon>
        <taxon>organismal metagenomes</taxon>
    </lineage>
</organism>
<dbReference type="Gene3D" id="3.60.130.10">
    <property type="entry name" value="Clavaminate synthase-like"/>
    <property type="match status" value="1"/>
</dbReference>
<accession>A0A6C0JNL1</accession>
<evidence type="ECO:0000256" key="6">
    <source>
        <dbReference type="ARBA" id="ARBA00023004"/>
    </source>
</evidence>
<dbReference type="InterPro" id="IPR042098">
    <property type="entry name" value="TauD-like_sf"/>
</dbReference>
<protein>
    <recommendedName>
        <fullName evidence="7">TauD/TfdA-like domain-containing protein</fullName>
    </recommendedName>
</protein>
<dbReference type="Pfam" id="PF02668">
    <property type="entry name" value="TauD"/>
    <property type="match status" value="1"/>
</dbReference>
<keyword evidence="4" id="KW-0223">Dioxygenase</keyword>
<evidence type="ECO:0000256" key="2">
    <source>
        <dbReference type="ARBA" id="ARBA00005896"/>
    </source>
</evidence>
<comment type="similarity">
    <text evidence="2">Belongs to the TfdA dioxygenase family.</text>
</comment>
<dbReference type="GO" id="GO:0046872">
    <property type="term" value="F:metal ion binding"/>
    <property type="evidence" value="ECO:0007669"/>
    <property type="project" value="UniProtKB-KW"/>
</dbReference>
<keyword evidence="5" id="KW-0560">Oxidoreductase</keyword>
<dbReference type="PANTHER" id="PTHR43779">
    <property type="entry name" value="DIOXYGENASE RV0097-RELATED"/>
    <property type="match status" value="1"/>
</dbReference>
<keyword evidence="6" id="KW-0408">Iron</keyword>
<dbReference type="AlphaFoldDB" id="A0A6C0JNL1"/>
<dbReference type="InterPro" id="IPR003819">
    <property type="entry name" value="TauD/TfdA-like"/>
</dbReference>
<reference evidence="8" key="1">
    <citation type="journal article" date="2020" name="Nature">
        <title>Giant virus diversity and host interactions through global metagenomics.</title>
        <authorList>
            <person name="Schulz F."/>
            <person name="Roux S."/>
            <person name="Paez-Espino D."/>
            <person name="Jungbluth S."/>
            <person name="Walsh D.A."/>
            <person name="Denef V.J."/>
            <person name="McMahon K.D."/>
            <person name="Konstantinidis K.T."/>
            <person name="Eloe-Fadrosh E.A."/>
            <person name="Kyrpides N.C."/>
            <person name="Woyke T."/>
        </authorList>
    </citation>
    <scope>NUCLEOTIDE SEQUENCE</scope>
    <source>
        <strain evidence="8">GVMAG-S-1040241-154</strain>
    </source>
</reference>
<proteinExistence type="inferred from homology"/>
<evidence type="ECO:0000259" key="7">
    <source>
        <dbReference type="Pfam" id="PF02668"/>
    </source>
</evidence>
<dbReference type="SUPFAM" id="SSF51197">
    <property type="entry name" value="Clavaminate synthase-like"/>
    <property type="match status" value="1"/>
</dbReference>
<evidence type="ECO:0000313" key="8">
    <source>
        <dbReference type="EMBL" id="QHU07169.1"/>
    </source>
</evidence>
<dbReference type="EMBL" id="MN740684">
    <property type="protein sequence ID" value="QHU07169.1"/>
    <property type="molecule type" value="Genomic_DNA"/>
</dbReference>
<name>A0A6C0JNL1_9ZZZZ</name>
<feature type="domain" description="TauD/TfdA-like" evidence="7">
    <location>
        <begin position="33"/>
        <end position="298"/>
    </location>
</feature>
<evidence type="ECO:0000256" key="4">
    <source>
        <dbReference type="ARBA" id="ARBA00022964"/>
    </source>
</evidence>
<dbReference type="GO" id="GO:0051213">
    <property type="term" value="F:dioxygenase activity"/>
    <property type="evidence" value="ECO:0007669"/>
    <property type="project" value="UniProtKB-KW"/>
</dbReference>
<sequence>MIYLTLILLLINSINAFSITFPTFTKNKAIISNVDIKYLTNNDIYEFKKIFNKVPVMIFKNQKISPQQYYEFVSLFDDNYNKSISLYTSKPDTVQSIPQVELINKVKNNFFEKEKEKISKKNPIYDDDYNYLWHQDVVGSHKYLPPIVSSMYMLTTPTHSDDTLFASYEDAYDMMDISMKNELAKLTVIHSNSIERQLESTFDYSGLRIDNKYRYLDDTFTESPLVVYSDYTQHRKSLLLNPKKFLRFKELKKSEGYDLYRHIMKKYVMQNNNIISHHWEDYDLCIFNNRKLVHSSSPKASYKNSRIFLQCRLATNEPINYINDYYDNII</sequence>
<comment type="cofactor">
    <cofactor evidence="1">
        <name>Fe(2+)</name>
        <dbReference type="ChEBI" id="CHEBI:29033"/>
    </cofactor>
</comment>
<dbReference type="InterPro" id="IPR051178">
    <property type="entry name" value="TfdA_dioxygenase"/>
</dbReference>
<evidence type="ECO:0000256" key="5">
    <source>
        <dbReference type="ARBA" id="ARBA00023002"/>
    </source>
</evidence>
<evidence type="ECO:0000256" key="1">
    <source>
        <dbReference type="ARBA" id="ARBA00001954"/>
    </source>
</evidence>
<evidence type="ECO:0000256" key="3">
    <source>
        <dbReference type="ARBA" id="ARBA00022723"/>
    </source>
</evidence>
<dbReference type="PANTHER" id="PTHR43779:SF2">
    <property type="entry name" value="ALPHA-KETOGLUTARATE-DEPENDENT XANTHINE DIOXYGENASE XAN1"/>
    <property type="match status" value="1"/>
</dbReference>
<keyword evidence="3" id="KW-0479">Metal-binding</keyword>